<dbReference type="VEuPathDB" id="FungiDB:VP01_328g1"/>
<dbReference type="AlphaFoldDB" id="A0A0L6UXQ6"/>
<name>A0A0L6UXQ6_9BASI</name>
<feature type="region of interest" description="Disordered" evidence="1">
    <location>
        <begin position="213"/>
        <end position="241"/>
    </location>
</feature>
<feature type="region of interest" description="Disordered" evidence="1">
    <location>
        <begin position="176"/>
        <end position="197"/>
    </location>
</feature>
<keyword evidence="4" id="KW-1185">Reference proteome</keyword>
<dbReference type="Proteomes" id="UP000037035">
    <property type="component" value="Unassembled WGS sequence"/>
</dbReference>
<sequence>MHCLFYLACIFLALQAALAVPTTLSPRADQTANAKGQSDQKCLYFGCGGYGLGYGGYGLGYGGYGLGYGGYGLGYGGYGLGYGGYGLGYGAAYLNPYSMYYTPGWGLWKKDAPAAGQNTSLEHYPSGVRRIWCLLRPVISIILSKPSWENTRLLSFHSFPQPLIYLGRFRNKQASTGSRGSAGGELEGQIGFGGSSGHRRRIRRTRVVLEGAAGGKMGRRSAKGRMLRSGRPEEQGGRRGGQIRAVLQGVEIGGDLGVRCGKKTHLRMEDGEEGKMALGALPLNSLCGGV</sequence>
<dbReference type="OrthoDB" id="2507116at2759"/>
<feature type="compositionally biased region" description="Basic residues" evidence="1">
    <location>
        <begin position="217"/>
        <end position="228"/>
    </location>
</feature>
<evidence type="ECO:0000313" key="3">
    <source>
        <dbReference type="EMBL" id="KNZ53284.1"/>
    </source>
</evidence>
<reference evidence="3 4" key="1">
    <citation type="submission" date="2015-08" db="EMBL/GenBank/DDBJ databases">
        <title>Next Generation Sequencing and Analysis of the Genome of Puccinia sorghi L Schw, the Causal Agent of Maize Common Rust.</title>
        <authorList>
            <person name="Rochi L."/>
            <person name="Burguener G."/>
            <person name="Darino M."/>
            <person name="Turjanski A."/>
            <person name="Kreff E."/>
            <person name="Dieguez M.J."/>
            <person name="Sacco F."/>
        </authorList>
    </citation>
    <scope>NUCLEOTIDE SEQUENCE [LARGE SCALE GENOMIC DNA]</scope>
    <source>
        <strain evidence="3 4">RO10H11247</strain>
    </source>
</reference>
<evidence type="ECO:0000256" key="1">
    <source>
        <dbReference type="SAM" id="MobiDB-lite"/>
    </source>
</evidence>
<protein>
    <submittedName>
        <fullName evidence="3">Uncharacterized protein</fullName>
    </submittedName>
</protein>
<organism evidence="3 4">
    <name type="scientific">Puccinia sorghi</name>
    <dbReference type="NCBI Taxonomy" id="27349"/>
    <lineage>
        <taxon>Eukaryota</taxon>
        <taxon>Fungi</taxon>
        <taxon>Dikarya</taxon>
        <taxon>Basidiomycota</taxon>
        <taxon>Pucciniomycotina</taxon>
        <taxon>Pucciniomycetes</taxon>
        <taxon>Pucciniales</taxon>
        <taxon>Pucciniaceae</taxon>
        <taxon>Puccinia</taxon>
    </lineage>
</organism>
<evidence type="ECO:0000256" key="2">
    <source>
        <dbReference type="SAM" id="SignalP"/>
    </source>
</evidence>
<comment type="caution">
    <text evidence="3">The sequence shown here is derived from an EMBL/GenBank/DDBJ whole genome shotgun (WGS) entry which is preliminary data.</text>
</comment>
<evidence type="ECO:0000313" key="4">
    <source>
        <dbReference type="Proteomes" id="UP000037035"/>
    </source>
</evidence>
<keyword evidence="2" id="KW-0732">Signal</keyword>
<feature type="chain" id="PRO_5005567659" evidence="2">
    <location>
        <begin position="20"/>
        <end position="290"/>
    </location>
</feature>
<gene>
    <name evidence="3" type="ORF">VP01_328g1</name>
</gene>
<accession>A0A0L6UXQ6</accession>
<feature type="compositionally biased region" description="Gly residues" evidence="1">
    <location>
        <begin position="180"/>
        <end position="196"/>
    </location>
</feature>
<proteinExistence type="predicted"/>
<dbReference type="EMBL" id="LAVV01008268">
    <property type="protein sequence ID" value="KNZ53284.1"/>
    <property type="molecule type" value="Genomic_DNA"/>
</dbReference>
<feature type="signal peptide" evidence="2">
    <location>
        <begin position="1"/>
        <end position="19"/>
    </location>
</feature>